<proteinExistence type="predicted"/>
<feature type="domain" description="YdbS-like PH" evidence="2">
    <location>
        <begin position="58"/>
        <end position="134"/>
    </location>
</feature>
<feature type="transmembrane region" description="Helical" evidence="1">
    <location>
        <begin position="12"/>
        <end position="30"/>
    </location>
</feature>
<evidence type="ECO:0000313" key="4">
    <source>
        <dbReference type="Proteomes" id="UP000679129"/>
    </source>
</evidence>
<keyword evidence="1" id="KW-0472">Membrane</keyword>
<sequence>MFRRHIIAMRKGFYLLLGSMTLGSLPFLIWQDNLNLLWVFVGGFIFGLMLFFYHFLMWFYTYYIVTDQRIRQITQHGFFGKDVIELKLSKIQNISYSIPGFSGEMFKFGTIVIQTFVGDLVIKNVEHPDKIYNKLQDAVEISTKKE</sequence>
<evidence type="ECO:0000256" key="1">
    <source>
        <dbReference type="SAM" id="Phobius"/>
    </source>
</evidence>
<organism evidence="3 4">
    <name type="scientific">Candidatus Minimicrobia naudis</name>
    <dbReference type="NCBI Taxonomy" id="2841263"/>
    <lineage>
        <taxon>Bacteria</taxon>
        <taxon>Candidatus Saccharimonadota</taxon>
        <taxon>Candidatus Saccharimonadota incertae sedis</taxon>
        <taxon>Candidatus Minimicrobia</taxon>
    </lineage>
</organism>
<evidence type="ECO:0000259" key="2">
    <source>
        <dbReference type="Pfam" id="PF03703"/>
    </source>
</evidence>
<keyword evidence="1" id="KW-1133">Transmembrane helix</keyword>
<dbReference type="EMBL" id="CP076460">
    <property type="protein sequence ID" value="QWQ32406.1"/>
    <property type="molecule type" value="Genomic_DNA"/>
</dbReference>
<keyword evidence="4" id="KW-1185">Reference proteome</keyword>
<gene>
    <name evidence="3" type="ORF">KOY48_00750</name>
</gene>
<dbReference type="AlphaFoldDB" id="A0A8F1MBI2"/>
<dbReference type="Proteomes" id="UP000679129">
    <property type="component" value="Chromosome"/>
</dbReference>
<feature type="transmembrane region" description="Helical" evidence="1">
    <location>
        <begin position="36"/>
        <end position="65"/>
    </location>
</feature>
<protein>
    <submittedName>
        <fullName evidence="3">PH domain-containing protein</fullName>
    </submittedName>
</protein>
<accession>A0A8F1MBI2</accession>
<reference evidence="3" key="1">
    <citation type="submission" date="2021-06" db="EMBL/GenBank/DDBJ databases">
        <title>An adapted protocol for Saccharibacteria cultivation: two new species join this phylum of Candidate Phyla Radiations.</title>
        <authorList>
            <person name="Ibrahim A."/>
            <person name="Maatouk M."/>
            <person name="Zgheib R."/>
            <person name="Haddad G."/>
            <person name="Bou Khalil J."/>
            <person name="Raoult D."/>
            <person name="Bittar F."/>
        </authorList>
    </citation>
    <scope>NUCLEOTIDE SEQUENCE</scope>
    <source>
        <strain evidence="3">IHU1</strain>
    </source>
</reference>
<dbReference type="KEGG" id="mnd:KOY48_00750"/>
<keyword evidence="1" id="KW-0812">Transmembrane</keyword>
<dbReference type="InterPro" id="IPR005182">
    <property type="entry name" value="YdbS-like_PH"/>
</dbReference>
<name>A0A8F1MBI2_9BACT</name>
<dbReference type="Pfam" id="PF03703">
    <property type="entry name" value="bPH_2"/>
    <property type="match status" value="1"/>
</dbReference>
<evidence type="ECO:0000313" key="3">
    <source>
        <dbReference type="EMBL" id="QWQ32406.1"/>
    </source>
</evidence>